<dbReference type="PANTHER" id="PTHR14398">
    <property type="entry name" value="RNA RECOGNITION RRM/RNP DOMAIN"/>
    <property type="match status" value="1"/>
</dbReference>
<feature type="region of interest" description="Disordered" evidence="6">
    <location>
        <begin position="86"/>
        <end position="233"/>
    </location>
</feature>
<evidence type="ECO:0000256" key="4">
    <source>
        <dbReference type="PROSITE-ProRule" id="PRU00723"/>
    </source>
</evidence>
<dbReference type="GO" id="GO:0003723">
    <property type="term" value="F:RNA binding"/>
    <property type="evidence" value="ECO:0007669"/>
    <property type="project" value="UniProtKB-UniRule"/>
</dbReference>
<feature type="zinc finger region" description="C3H1-type" evidence="4">
    <location>
        <begin position="276"/>
        <end position="304"/>
    </location>
</feature>
<dbReference type="Pfam" id="PF00076">
    <property type="entry name" value="RRM_1"/>
    <property type="match status" value="1"/>
</dbReference>
<feature type="region of interest" description="Disordered" evidence="6">
    <location>
        <begin position="698"/>
        <end position="754"/>
    </location>
</feature>
<feature type="compositionally biased region" description="Polar residues" evidence="6">
    <location>
        <begin position="141"/>
        <end position="150"/>
    </location>
</feature>
<feature type="compositionally biased region" description="Low complexity" evidence="6">
    <location>
        <begin position="116"/>
        <end position="127"/>
    </location>
</feature>
<dbReference type="InterPro" id="IPR045137">
    <property type="entry name" value="RBM26/27"/>
</dbReference>
<dbReference type="SMART" id="SM00360">
    <property type="entry name" value="RRM"/>
    <property type="match status" value="1"/>
</dbReference>
<name>A0A6A6U8D9_9PEZI</name>
<feature type="domain" description="RRM" evidence="7">
    <location>
        <begin position="380"/>
        <end position="452"/>
    </location>
</feature>
<dbReference type="CDD" id="cd12257">
    <property type="entry name" value="RRM1_RBM26_like"/>
    <property type="match status" value="1"/>
</dbReference>
<dbReference type="PROSITE" id="PS50103">
    <property type="entry name" value="ZF_C3H1"/>
    <property type="match status" value="1"/>
</dbReference>
<dbReference type="Pfam" id="PF01480">
    <property type="entry name" value="PWI"/>
    <property type="match status" value="1"/>
</dbReference>
<accession>A0A6A6U8D9</accession>
<dbReference type="GO" id="GO:0005634">
    <property type="term" value="C:nucleus"/>
    <property type="evidence" value="ECO:0007669"/>
    <property type="project" value="TreeGrafter"/>
</dbReference>
<evidence type="ECO:0000256" key="5">
    <source>
        <dbReference type="SAM" id="Coils"/>
    </source>
</evidence>
<keyword evidence="4" id="KW-0479">Metal-binding</keyword>
<comment type="function">
    <text evidence="2">May be involved in the turnover of nuclear polyadenylated (pA+) RNA.</text>
</comment>
<dbReference type="InterPro" id="IPR035979">
    <property type="entry name" value="RBD_domain_sf"/>
</dbReference>
<feature type="domain" description="C3H1-type" evidence="8">
    <location>
        <begin position="276"/>
        <end position="304"/>
    </location>
</feature>
<dbReference type="PROSITE" id="PS50102">
    <property type="entry name" value="RRM"/>
    <property type="match status" value="1"/>
</dbReference>
<evidence type="ECO:0000256" key="3">
    <source>
        <dbReference type="PROSITE-ProRule" id="PRU00176"/>
    </source>
</evidence>
<evidence type="ECO:0000313" key="10">
    <source>
        <dbReference type="Proteomes" id="UP000799302"/>
    </source>
</evidence>
<evidence type="ECO:0000259" key="8">
    <source>
        <dbReference type="PROSITE" id="PS50103"/>
    </source>
</evidence>
<keyword evidence="10" id="KW-1185">Reference proteome</keyword>
<dbReference type="Proteomes" id="UP000799302">
    <property type="component" value="Unassembled WGS sequence"/>
</dbReference>
<feature type="compositionally biased region" description="Polar residues" evidence="6">
    <location>
        <begin position="103"/>
        <end position="115"/>
    </location>
</feature>
<evidence type="ECO:0000313" key="9">
    <source>
        <dbReference type="EMBL" id="KAF2668535.1"/>
    </source>
</evidence>
<dbReference type="SUPFAM" id="SSF54928">
    <property type="entry name" value="RNA-binding domain, RBD"/>
    <property type="match status" value="1"/>
</dbReference>
<feature type="compositionally biased region" description="Acidic residues" evidence="6">
    <location>
        <begin position="743"/>
        <end position="754"/>
    </location>
</feature>
<keyword evidence="1 3" id="KW-0694">RNA-binding</keyword>
<evidence type="ECO:0008006" key="11">
    <source>
        <dbReference type="Google" id="ProtNLM"/>
    </source>
</evidence>
<evidence type="ECO:0000256" key="1">
    <source>
        <dbReference type="ARBA" id="ARBA00022884"/>
    </source>
</evidence>
<feature type="region of interest" description="Disordered" evidence="6">
    <location>
        <begin position="346"/>
        <end position="372"/>
    </location>
</feature>
<keyword evidence="5" id="KW-0175">Coiled coil</keyword>
<feature type="compositionally biased region" description="Low complexity" evidence="6">
    <location>
        <begin position="213"/>
        <end position="233"/>
    </location>
</feature>
<gene>
    <name evidence="9" type="ORF">BT63DRAFT_279651</name>
</gene>
<dbReference type="Gene3D" id="3.30.70.330">
    <property type="match status" value="1"/>
</dbReference>
<feature type="compositionally biased region" description="Polar residues" evidence="6">
    <location>
        <begin position="161"/>
        <end position="171"/>
    </location>
</feature>
<dbReference type="EMBL" id="MU004236">
    <property type="protein sequence ID" value="KAF2668535.1"/>
    <property type="molecule type" value="Genomic_DNA"/>
</dbReference>
<dbReference type="GO" id="GO:0008270">
    <property type="term" value="F:zinc ion binding"/>
    <property type="evidence" value="ECO:0007669"/>
    <property type="project" value="UniProtKB-KW"/>
</dbReference>
<evidence type="ECO:0000256" key="2">
    <source>
        <dbReference type="ARBA" id="ARBA00043866"/>
    </source>
</evidence>
<evidence type="ECO:0000256" key="6">
    <source>
        <dbReference type="SAM" id="MobiDB-lite"/>
    </source>
</evidence>
<dbReference type="InterPro" id="IPR000504">
    <property type="entry name" value="RRM_dom"/>
</dbReference>
<dbReference type="InterPro" id="IPR000571">
    <property type="entry name" value="Znf_CCCH"/>
</dbReference>
<protein>
    <recommendedName>
        <fullName evidence="11">RNA-binding domain-containing protein</fullName>
    </recommendedName>
</protein>
<dbReference type="InterPro" id="IPR012677">
    <property type="entry name" value="Nucleotide-bd_a/b_plait_sf"/>
</dbReference>
<reference evidence="9" key="1">
    <citation type="journal article" date="2020" name="Stud. Mycol.">
        <title>101 Dothideomycetes genomes: a test case for predicting lifestyles and emergence of pathogens.</title>
        <authorList>
            <person name="Haridas S."/>
            <person name="Albert R."/>
            <person name="Binder M."/>
            <person name="Bloem J."/>
            <person name="Labutti K."/>
            <person name="Salamov A."/>
            <person name="Andreopoulos B."/>
            <person name="Baker S."/>
            <person name="Barry K."/>
            <person name="Bills G."/>
            <person name="Bluhm B."/>
            <person name="Cannon C."/>
            <person name="Castanera R."/>
            <person name="Culley D."/>
            <person name="Daum C."/>
            <person name="Ezra D."/>
            <person name="Gonzalez J."/>
            <person name="Henrissat B."/>
            <person name="Kuo A."/>
            <person name="Liang C."/>
            <person name="Lipzen A."/>
            <person name="Lutzoni F."/>
            <person name="Magnuson J."/>
            <person name="Mondo S."/>
            <person name="Nolan M."/>
            <person name="Ohm R."/>
            <person name="Pangilinan J."/>
            <person name="Park H.-J."/>
            <person name="Ramirez L."/>
            <person name="Alfaro M."/>
            <person name="Sun H."/>
            <person name="Tritt A."/>
            <person name="Yoshinaga Y."/>
            <person name="Zwiers L.-H."/>
            <person name="Turgeon B."/>
            <person name="Goodwin S."/>
            <person name="Spatafora J."/>
            <person name="Crous P."/>
            <person name="Grigoriev I."/>
        </authorList>
    </citation>
    <scope>NUCLEOTIDE SEQUENCE</scope>
    <source>
        <strain evidence="9">CBS 115976</strain>
    </source>
</reference>
<dbReference type="PANTHER" id="PTHR14398:SF0">
    <property type="entry name" value="ZINC FINGER PROTEIN SWM"/>
    <property type="match status" value="1"/>
</dbReference>
<proteinExistence type="predicted"/>
<keyword evidence="4" id="KW-0862">Zinc</keyword>
<dbReference type="AlphaFoldDB" id="A0A6A6U8D9"/>
<keyword evidence="4" id="KW-0863">Zinc-finger</keyword>
<sequence>MLITDDEATKLREWLRAKLRDNSDADPEILAEYVAAMLQTDGSEADLRRNCTENLKDFLPDEVAAKLVIDLFEALRLKSYMPDYVPPSTVKPTSIPKPAPSIKSASNLRSTAPSFTPTAPALKPTAPSFKPTAPSFKPSADISNKPSVAASSARRPPPTGPSNSTQINSIPASKKRTYNELASSDPQDGQGRLSSARPVKQTRRTKDAQQSFAPSYNAPSNAYNPPNHAMATQDMSNMSNMSYMPPFDSSGMMPFQPMQFGMGMPQMPPPVQQRSSQTGKRCFDYDTKGFCAKGSTCPYEHGEDRISVPTGPAADLAMPGFDPQFLMAMNNPMFIQSMMAMAAAASDPTMPPVPGNRTSHRSNKRSEFSSTGPIAHTAKDTLVVEQIPPEYTNEEAVRDFFSKFGSIDSVQVIPYRNIAIVKYSSHTFARAAYESPKVIFDNRFVKVYWFRSHDEEHVALAAEVPKAETPMEEDPKDVQARIDAAQLAYEAKRLKIDDARAQKEELQAQMRANARGRKELIDKLARVGNHDLATSVSPSTVGDDGGPATDADVLRMKLAALEAEAERMGIDPNDPSQDLDYGYSEYRGRGRGRGWRGGYSGRARGYGGFRGGRAGPAVFRLDNRPKKVVVNIAEGSDEDAKLREYMLHAFEVDAITAHPTKPNCQIISFRERYMAESFISEAQSALGKLELAWFTDATSNGAPQEPGESDQNDADIMMSEATNGDGADKGQVSRRVEEHDLDVAEDDDDDRWMG</sequence>
<evidence type="ECO:0000259" key="7">
    <source>
        <dbReference type="PROSITE" id="PS50102"/>
    </source>
</evidence>
<organism evidence="9 10">
    <name type="scientific">Microthyrium microscopicum</name>
    <dbReference type="NCBI Taxonomy" id="703497"/>
    <lineage>
        <taxon>Eukaryota</taxon>
        <taxon>Fungi</taxon>
        <taxon>Dikarya</taxon>
        <taxon>Ascomycota</taxon>
        <taxon>Pezizomycotina</taxon>
        <taxon>Dothideomycetes</taxon>
        <taxon>Dothideomycetes incertae sedis</taxon>
        <taxon>Microthyriales</taxon>
        <taxon>Microthyriaceae</taxon>
        <taxon>Microthyrium</taxon>
    </lineage>
</organism>
<feature type="coiled-coil region" evidence="5">
    <location>
        <begin position="482"/>
        <end position="516"/>
    </location>
</feature>
<dbReference type="InterPro" id="IPR002483">
    <property type="entry name" value="PWI_dom"/>
</dbReference>
<dbReference type="OrthoDB" id="443401at2759"/>